<keyword evidence="7" id="KW-1185">Reference proteome</keyword>
<sequence length="375" mass="42500">MSYQVSVRQKPRSSSSSLYGAPGELRISTSRLSSLRGSMDAALPGLRAGMDSLLSANNHQEAMQGLNERLAGYVERVKRLEAANRSLEEEIQEITASRSTPTERNWEPYESPLVDLRKQVEGLNMDNAKLLLHIDNARLAADDIKVKLETEQAMCDGVQKDTQGLRKMIDDTNHLRMKLESELESLKEELAHLRQTHKEEVEALMELISKNNVTVVDAPKKPDLNAAIAEIRVQYEKLADENKAKAQDIYKDKFNSMSQDVNKNTQALEQAKGEVNELRRQLQGLQVDRQTLQKTVDSLEQSLRDTEGQYGHDMSQLNQILHRLQDELAACRADIARQVREYEALLDLKTKLENEINNYRQLLEGAIDSPDQADH</sequence>
<dbReference type="Gene3D" id="1.20.5.500">
    <property type="entry name" value="Single helix bin"/>
    <property type="match status" value="1"/>
</dbReference>
<protein>
    <recommendedName>
        <fullName evidence="5">IF rod domain-containing protein</fullName>
    </recommendedName>
</protein>
<feature type="region of interest" description="Disordered" evidence="4">
    <location>
        <begin position="1"/>
        <end position="22"/>
    </location>
</feature>
<dbReference type="SUPFAM" id="SSF64593">
    <property type="entry name" value="Intermediate filament protein, coiled coil region"/>
    <property type="match status" value="2"/>
</dbReference>
<dbReference type="Pfam" id="PF00038">
    <property type="entry name" value="Filament"/>
    <property type="match status" value="1"/>
</dbReference>
<evidence type="ECO:0000313" key="6">
    <source>
        <dbReference type="EMBL" id="KAJ1184173.1"/>
    </source>
</evidence>
<dbReference type="PROSITE" id="PS51842">
    <property type="entry name" value="IF_ROD_2"/>
    <property type="match status" value="1"/>
</dbReference>
<dbReference type="InterPro" id="IPR039008">
    <property type="entry name" value="IF_rod_dom"/>
</dbReference>
<evidence type="ECO:0000256" key="3">
    <source>
        <dbReference type="SAM" id="Coils"/>
    </source>
</evidence>
<dbReference type="PANTHER" id="PTHR23239:SF358">
    <property type="entry name" value="KERATIN, TYPE I CYTOSKELETAL 18"/>
    <property type="match status" value="1"/>
</dbReference>
<dbReference type="FunFam" id="1.20.5.170:FF:000002">
    <property type="entry name" value="Type I keratin KA11"/>
    <property type="match status" value="1"/>
</dbReference>
<dbReference type="SMART" id="SM01391">
    <property type="entry name" value="Filament"/>
    <property type="match status" value="1"/>
</dbReference>
<name>A0AAV7U5L4_PLEWA</name>
<organism evidence="6 7">
    <name type="scientific">Pleurodeles waltl</name>
    <name type="common">Iberian ribbed newt</name>
    <dbReference type="NCBI Taxonomy" id="8319"/>
    <lineage>
        <taxon>Eukaryota</taxon>
        <taxon>Metazoa</taxon>
        <taxon>Chordata</taxon>
        <taxon>Craniata</taxon>
        <taxon>Vertebrata</taxon>
        <taxon>Euteleostomi</taxon>
        <taxon>Amphibia</taxon>
        <taxon>Batrachia</taxon>
        <taxon>Caudata</taxon>
        <taxon>Salamandroidea</taxon>
        <taxon>Salamandridae</taxon>
        <taxon>Pleurodelinae</taxon>
        <taxon>Pleurodeles</taxon>
    </lineage>
</organism>
<evidence type="ECO:0000313" key="7">
    <source>
        <dbReference type="Proteomes" id="UP001066276"/>
    </source>
</evidence>
<feature type="domain" description="IF rod" evidence="5">
    <location>
        <begin position="59"/>
        <end position="370"/>
    </location>
</feature>
<dbReference type="EMBL" id="JANPWB010000005">
    <property type="protein sequence ID" value="KAJ1184173.1"/>
    <property type="molecule type" value="Genomic_DNA"/>
</dbReference>
<evidence type="ECO:0000256" key="2">
    <source>
        <dbReference type="ARBA" id="ARBA00023054"/>
    </source>
</evidence>
<dbReference type="InterPro" id="IPR002957">
    <property type="entry name" value="Keratin_I"/>
</dbReference>
<dbReference type="Gene3D" id="1.20.5.1160">
    <property type="entry name" value="Vasodilator-stimulated phosphoprotein"/>
    <property type="match status" value="1"/>
</dbReference>
<dbReference type="PANTHER" id="PTHR23239">
    <property type="entry name" value="INTERMEDIATE FILAMENT"/>
    <property type="match status" value="1"/>
</dbReference>
<dbReference type="Proteomes" id="UP001066276">
    <property type="component" value="Chromosome 3_1"/>
</dbReference>
<evidence type="ECO:0000256" key="1">
    <source>
        <dbReference type="ARBA" id="ARBA00022754"/>
    </source>
</evidence>
<feature type="coiled-coil region" evidence="3">
    <location>
        <begin position="169"/>
        <end position="369"/>
    </location>
</feature>
<dbReference type="AlphaFoldDB" id="A0AAV7U5L4"/>
<accession>A0AAV7U5L4</accession>
<dbReference type="GO" id="GO:0005882">
    <property type="term" value="C:intermediate filament"/>
    <property type="evidence" value="ECO:0007669"/>
    <property type="project" value="UniProtKB-KW"/>
</dbReference>
<dbReference type="Gene3D" id="1.20.5.170">
    <property type="match status" value="1"/>
</dbReference>
<keyword evidence="2 3" id="KW-0175">Coiled coil</keyword>
<reference evidence="6" key="1">
    <citation type="journal article" date="2022" name="bioRxiv">
        <title>Sequencing and chromosome-scale assembly of the giantPleurodeles waltlgenome.</title>
        <authorList>
            <person name="Brown T."/>
            <person name="Elewa A."/>
            <person name="Iarovenko S."/>
            <person name="Subramanian E."/>
            <person name="Araus A.J."/>
            <person name="Petzold A."/>
            <person name="Susuki M."/>
            <person name="Suzuki K.-i.T."/>
            <person name="Hayashi T."/>
            <person name="Toyoda A."/>
            <person name="Oliveira C."/>
            <person name="Osipova E."/>
            <person name="Leigh N.D."/>
            <person name="Simon A."/>
            <person name="Yun M.H."/>
        </authorList>
    </citation>
    <scope>NUCLEOTIDE SEQUENCE</scope>
    <source>
        <strain evidence="6">20211129_DDA</strain>
        <tissue evidence="6">Liver</tissue>
    </source>
</reference>
<dbReference type="GO" id="GO:0005198">
    <property type="term" value="F:structural molecule activity"/>
    <property type="evidence" value="ECO:0007669"/>
    <property type="project" value="InterPro"/>
</dbReference>
<evidence type="ECO:0000259" key="5">
    <source>
        <dbReference type="PROSITE" id="PS51842"/>
    </source>
</evidence>
<keyword evidence="1" id="KW-0403">Intermediate filament</keyword>
<feature type="coiled-coil region" evidence="3">
    <location>
        <begin position="56"/>
        <end position="97"/>
    </location>
</feature>
<proteinExistence type="predicted"/>
<comment type="caution">
    <text evidence="6">The sequence shown here is derived from an EMBL/GenBank/DDBJ whole genome shotgun (WGS) entry which is preliminary data.</text>
</comment>
<dbReference type="PRINTS" id="PR01248">
    <property type="entry name" value="TYPE1KERATIN"/>
</dbReference>
<evidence type="ECO:0000256" key="4">
    <source>
        <dbReference type="SAM" id="MobiDB-lite"/>
    </source>
</evidence>
<gene>
    <name evidence="6" type="ORF">NDU88_000983</name>
</gene>